<feature type="domain" description="Aldehyde dehydrogenase" evidence="2">
    <location>
        <begin position="15"/>
        <end position="135"/>
    </location>
</feature>
<name>A0A3B0RX90_9ZZZZ</name>
<organism evidence="3">
    <name type="scientific">hydrothermal vent metagenome</name>
    <dbReference type="NCBI Taxonomy" id="652676"/>
    <lineage>
        <taxon>unclassified sequences</taxon>
        <taxon>metagenomes</taxon>
        <taxon>ecological metagenomes</taxon>
    </lineage>
</organism>
<dbReference type="Pfam" id="PF00171">
    <property type="entry name" value="Aldedh"/>
    <property type="match status" value="1"/>
</dbReference>
<keyword evidence="1 3" id="KW-0560">Oxidoreductase</keyword>
<sequence length="135" mass="14813">MVDYKLLIDGEFVEGSGVINVINPATEKPFATVAKATEKEAAAAIAAAKKAFPDWSVTPIAERQALLSKLADAVAENADKLARLLTREQGKPLAEAMGEMAWTEGYLRHFATLAPKNRIIQDDDDFFIEVRRKPL</sequence>
<feature type="non-terminal residue" evidence="3">
    <location>
        <position position="135"/>
    </location>
</feature>
<dbReference type="EMBL" id="UOEH01000215">
    <property type="protein sequence ID" value="VAV96977.1"/>
    <property type="molecule type" value="Genomic_DNA"/>
</dbReference>
<dbReference type="GO" id="GO:0004029">
    <property type="term" value="F:aldehyde dehydrogenase (NAD+) activity"/>
    <property type="evidence" value="ECO:0007669"/>
    <property type="project" value="UniProtKB-EC"/>
</dbReference>
<evidence type="ECO:0000256" key="1">
    <source>
        <dbReference type="ARBA" id="ARBA00023002"/>
    </source>
</evidence>
<dbReference type="InterPro" id="IPR015590">
    <property type="entry name" value="Aldehyde_DH_dom"/>
</dbReference>
<dbReference type="GO" id="GO:0009450">
    <property type="term" value="P:gamma-aminobutyric acid catabolic process"/>
    <property type="evidence" value="ECO:0007669"/>
    <property type="project" value="TreeGrafter"/>
</dbReference>
<dbReference type="InterPro" id="IPR016161">
    <property type="entry name" value="Ald_DH/histidinol_DH"/>
</dbReference>
<evidence type="ECO:0000313" key="3">
    <source>
        <dbReference type="EMBL" id="VAV96977.1"/>
    </source>
</evidence>
<dbReference type="EC" id="1.2.1.3" evidence="3"/>
<proteinExistence type="predicted"/>
<gene>
    <name evidence="3" type="ORF">MNBD_ALPHA05-1461</name>
</gene>
<dbReference type="SUPFAM" id="SSF53720">
    <property type="entry name" value="ALDH-like"/>
    <property type="match status" value="1"/>
</dbReference>
<dbReference type="PANTHER" id="PTHR43353:SF5">
    <property type="entry name" value="SUCCINATE-SEMIALDEHYDE DEHYDROGENASE, MITOCHONDRIAL"/>
    <property type="match status" value="1"/>
</dbReference>
<dbReference type="PANTHER" id="PTHR43353">
    <property type="entry name" value="SUCCINATE-SEMIALDEHYDE DEHYDROGENASE, MITOCHONDRIAL"/>
    <property type="match status" value="1"/>
</dbReference>
<dbReference type="AlphaFoldDB" id="A0A3B0RX90"/>
<dbReference type="Gene3D" id="3.40.605.10">
    <property type="entry name" value="Aldehyde Dehydrogenase, Chain A, domain 1"/>
    <property type="match status" value="1"/>
</dbReference>
<reference evidence="3" key="1">
    <citation type="submission" date="2018-06" db="EMBL/GenBank/DDBJ databases">
        <authorList>
            <person name="Zhirakovskaya E."/>
        </authorList>
    </citation>
    <scope>NUCLEOTIDE SEQUENCE</scope>
</reference>
<accession>A0A3B0RX90</accession>
<dbReference type="GO" id="GO:0004777">
    <property type="term" value="F:succinate-semialdehyde dehydrogenase (NAD+) activity"/>
    <property type="evidence" value="ECO:0007669"/>
    <property type="project" value="TreeGrafter"/>
</dbReference>
<evidence type="ECO:0000259" key="2">
    <source>
        <dbReference type="Pfam" id="PF00171"/>
    </source>
</evidence>
<protein>
    <submittedName>
        <fullName evidence="3">Aldehyde dehydrogenase</fullName>
        <ecNumber evidence="3">1.2.1.3</ecNumber>
    </submittedName>
</protein>
<dbReference type="InterPro" id="IPR050740">
    <property type="entry name" value="Aldehyde_DH_Superfamily"/>
</dbReference>
<dbReference type="InterPro" id="IPR016162">
    <property type="entry name" value="Ald_DH_N"/>
</dbReference>